<protein>
    <submittedName>
        <fullName evidence="1">Uncharacterized protein</fullName>
    </submittedName>
</protein>
<gene>
    <name evidence="1" type="ORF">J2S75_002855</name>
</gene>
<keyword evidence="2" id="KW-1185">Reference proteome</keyword>
<sequence>MMKRPGISKLLSSMDALVRLDAPAVCHRAKALRKSEAELLSADLIHVRDFIAKAAARPQEARWLMEGVQVAPVTAIHSAARQIAEEGGE</sequence>
<reference evidence="1 2" key="1">
    <citation type="submission" date="2023-07" db="EMBL/GenBank/DDBJ databases">
        <title>Genomic Encyclopedia of Type Strains, Phase IV (KMG-IV): sequencing the most valuable type-strain genomes for metagenomic binning, comparative biology and taxonomic classification.</title>
        <authorList>
            <person name="Goeker M."/>
        </authorList>
    </citation>
    <scope>NUCLEOTIDE SEQUENCE [LARGE SCALE GENOMIC DNA]</scope>
    <source>
        <strain evidence="1 2">DSM 2457</strain>
    </source>
</reference>
<accession>A0ABU0BEV4</accession>
<dbReference type="Proteomes" id="UP001224682">
    <property type="component" value="Unassembled WGS sequence"/>
</dbReference>
<name>A0ABU0BEV4_9HYPH</name>
<organism evidence="1 2">
    <name type="scientific">Ancylobacter polymorphus</name>
    <dbReference type="NCBI Taxonomy" id="223390"/>
    <lineage>
        <taxon>Bacteria</taxon>
        <taxon>Pseudomonadati</taxon>
        <taxon>Pseudomonadota</taxon>
        <taxon>Alphaproteobacteria</taxon>
        <taxon>Hyphomicrobiales</taxon>
        <taxon>Xanthobacteraceae</taxon>
        <taxon>Ancylobacter</taxon>
    </lineage>
</organism>
<evidence type="ECO:0000313" key="1">
    <source>
        <dbReference type="EMBL" id="MDQ0303821.1"/>
    </source>
</evidence>
<dbReference type="EMBL" id="JAUSUI010000005">
    <property type="protein sequence ID" value="MDQ0303821.1"/>
    <property type="molecule type" value="Genomic_DNA"/>
</dbReference>
<comment type="caution">
    <text evidence="1">The sequence shown here is derived from an EMBL/GenBank/DDBJ whole genome shotgun (WGS) entry which is preliminary data.</text>
</comment>
<dbReference type="RefSeq" id="WP_307020522.1">
    <property type="nucleotide sequence ID" value="NZ_JAUSUI010000005.1"/>
</dbReference>
<proteinExistence type="predicted"/>
<evidence type="ECO:0000313" key="2">
    <source>
        <dbReference type="Proteomes" id="UP001224682"/>
    </source>
</evidence>